<name>A0A4R1Q0U1_9FIRM</name>
<feature type="domain" description="Beta-lactamase class A catalytic" evidence="2">
    <location>
        <begin position="68"/>
        <end position="108"/>
    </location>
</feature>
<dbReference type="PANTHER" id="PTHR35333">
    <property type="entry name" value="BETA-LACTAMASE"/>
    <property type="match status" value="1"/>
</dbReference>
<sequence length="284" mass="31859">MRKTIALVLMLFVLAGCSFTRPAPKYKADQVPPTEQQQTLPAAPDNAITGPLVDELYASARQFDGKAGIYAKNLQTGQTVSFNADEVFPTASTHKLVVSLAVYKYLYADASTAKRKQYDQQIKDMLVVSDNPAFYALLKEIEAENPTALTQVLTDLGLVKTRIHSEEAYKAYNYHSVTTPREMAVVFERIYREDYVAKEFSAILKEELSHTIYREEIPRFMHHSKVLNKVGALPGVLCDVGLVDDGRDQILISAYTTSDRSEDYASDFLAKIAEQAYKALRKKQ</sequence>
<evidence type="ECO:0000259" key="2">
    <source>
        <dbReference type="Pfam" id="PF13354"/>
    </source>
</evidence>
<dbReference type="GO" id="GO:0030655">
    <property type="term" value="P:beta-lactam antibiotic catabolic process"/>
    <property type="evidence" value="ECO:0007669"/>
    <property type="project" value="InterPro"/>
</dbReference>
<keyword evidence="1" id="KW-0732">Signal</keyword>
<organism evidence="3 4">
    <name type="scientific">Anaerospora hongkongensis</name>
    <dbReference type="NCBI Taxonomy" id="244830"/>
    <lineage>
        <taxon>Bacteria</taxon>
        <taxon>Bacillati</taxon>
        <taxon>Bacillota</taxon>
        <taxon>Negativicutes</taxon>
        <taxon>Selenomonadales</taxon>
        <taxon>Sporomusaceae</taxon>
        <taxon>Anaerospora</taxon>
    </lineage>
</organism>
<evidence type="ECO:0000313" key="3">
    <source>
        <dbReference type="EMBL" id="TCL37756.1"/>
    </source>
</evidence>
<dbReference type="GO" id="GO:0046677">
    <property type="term" value="P:response to antibiotic"/>
    <property type="evidence" value="ECO:0007669"/>
    <property type="project" value="InterPro"/>
</dbReference>
<proteinExistence type="predicted"/>
<feature type="domain" description="Beta-lactamase class A catalytic" evidence="2">
    <location>
        <begin position="120"/>
        <end position="252"/>
    </location>
</feature>
<dbReference type="Proteomes" id="UP000295063">
    <property type="component" value="Unassembled WGS sequence"/>
</dbReference>
<dbReference type="RefSeq" id="WP_132078814.1">
    <property type="nucleotide sequence ID" value="NZ_SLUI01000005.1"/>
</dbReference>
<comment type="caution">
    <text evidence="3">The sequence shown here is derived from an EMBL/GenBank/DDBJ whole genome shotgun (WGS) entry which is preliminary data.</text>
</comment>
<dbReference type="OrthoDB" id="1422836at2"/>
<dbReference type="SUPFAM" id="SSF56601">
    <property type="entry name" value="beta-lactamase/transpeptidase-like"/>
    <property type="match status" value="1"/>
</dbReference>
<dbReference type="InterPro" id="IPR000871">
    <property type="entry name" value="Beta-lactam_class-A"/>
</dbReference>
<feature type="signal peptide" evidence="1">
    <location>
        <begin position="1"/>
        <end position="22"/>
    </location>
</feature>
<dbReference type="Gene3D" id="3.40.710.10">
    <property type="entry name" value="DD-peptidase/beta-lactamase superfamily"/>
    <property type="match status" value="1"/>
</dbReference>
<evidence type="ECO:0000313" key="4">
    <source>
        <dbReference type="Proteomes" id="UP000295063"/>
    </source>
</evidence>
<dbReference type="EMBL" id="SLUI01000005">
    <property type="protein sequence ID" value="TCL37756.1"/>
    <property type="molecule type" value="Genomic_DNA"/>
</dbReference>
<dbReference type="GO" id="GO:0008800">
    <property type="term" value="F:beta-lactamase activity"/>
    <property type="evidence" value="ECO:0007669"/>
    <property type="project" value="InterPro"/>
</dbReference>
<accession>A0A4R1Q0U1</accession>
<dbReference type="Pfam" id="PF13354">
    <property type="entry name" value="Beta-lactamase2"/>
    <property type="match status" value="2"/>
</dbReference>
<dbReference type="InterPro" id="IPR045155">
    <property type="entry name" value="Beta-lactam_cat"/>
</dbReference>
<protein>
    <submittedName>
        <fullName evidence="3">Beta-lactamase class A</fullName>
    </submittedName>
</protein>
<dbReference type="PANTHER" id="PTHR35333:SF3">
    <property type="entry name" value="BETA-LACTAMASE-TYPE TRANSPEPTIDASE FOLD CONTAINING PROTEIN"/>
    <property type="match status" value="1"/>
</dbReference>
<dbReference type="PRINTS" id="PR00118">
    <property type="entry name" value="BLACTAMASEA"/>
</dbReference>
<gene>
    <name evidence="3" type="ORF">EV210_105192</name>
</gene>
<dbReference type="AlphaFoldDB" id="A0A4R1Q0U1"/>
<dbReference type="PROSITE" id="PS51257">
    <property type="entry name" value="PROKAR_LIPOPROTEIN"/>
    <property type="match status" value="1"/>
</dbReference>
<keyword evidence="4" id="KW-1185">Reference proteome</keyword>
<dbReference type="InterPro" id="IPR012338">
    <property type="entry name" value="Beta-lactam/transpept-like"/>
</dbReference>
<feature type="chain" id="PRO_5039215975" evidence="1">
    <location>
        <begin position="23"/>
        <end position="284"/>
    </location>
</feature>
<reference evidence="3 4" key="1">
    <citation type="submission" date="2019-03" db="EMBL/GenBank/DDBJ databases">
        <title>Genomic Encyclopedia of Type Strains, Phase IV (KMG-IV): sequencing the most valuable type-strain genomes for metagenomic binning, comparative biology and taxonomic classification.</title>
        <authorList>
            <person name="Goeker M."/>
        </authorList>
    </citation>
    <scope>NUCLEOTIDE SEQUENCE [LARGE SCALE GENOMIC DNA]</scope>
    <source>
        <strain evidence="3 4">DSM 15969</strain>
    </source>
</reference>
<evidence type="ECO:0000256" key="1">
    <source>
        <dbReference type="SAM" id="SignalP"/>
    </source>
</evidence>